<evidence type="ECO:0000313" key="3">
    <source>
        <dbReference type="Proteomes" id="UP000823775"/>
    </source>
</evidence>
<keyword evidence="3" id="KW-1185">Reference proteome</keyword>
<accession>A0ABS8SEX2</accession>
<comment type="caution">
    <text evidence="2">The sequence shown here is derived from an EMBL/GenBank/DDBJ whole genome shotgun (WGS) entry which is preliminary data.</text>
</comment>
<dbReference type="Gene3D" id="2.60.120.740">
    <property type="match status" value="1"/>
</dbReference>
<protein>
    <submittedName>
        <fullName evidence="2">Beta-galactosidase 8</fullName>
    </submittedName>
</protein>
<proteinExistence type="predicted"/>
<feature type="domain" description="SUEL-type lectin" evidence="1">
    <location>
        <begin position="57"/>
        <end position="99"/>
    </location>
</feature>
<name>A0ABS8SEX2_DATST</name>
<dbReference type="InterPro" id="IPR043159">
    <property type="entry name" value="Lectin_gal-bd_sf"/>
</dbReference>
<gene>
    <name evidence="2" type="primary">BGAL8_2</name>
    <name evidence="2" type="ORF">HAX54_035039</name>
</gene>
<sequence length="102" mass="10914">MGGNPTKLSFATREYETVCSRVSEAHPLPIDMWALEDDARNKAEPLYLLSVLITRSRSGNALSVVKKACIGSKSCSLGVSINVFGDPCIGVTKSLAVNFHTA</sequence>
<reference evidence="2 3" key="1">
    <citation type="journal article" date="2021" name="BMC Genomics">
        <title>Datura genome reveals duplications of psychoactive alkaloid biosynthetic genes and high mutation rate following tissue culture.</title>
        <authorList>
            <person name="Rajewski A."/>
            <person name="Carter-House D."/>
            <person name="Stajich J."/>
            <person name="Litt A."/>
        </authorList>
    </citation>
    <scope>NUCLEOTIDE SEQUENCE [LARGE SCALE GENOMIC DNA]</scope>
    <source>
        <strain evidence="2">AR-01</strain>
    </source>
</reference>
<evidence type="ECO:0000259" key="1">
    <source>
        <dbReference type="Pfam" id="PF02140"/>
    </source>
</evidence>
<dbReference type="Pfam" id="PF02140">
    <property type="entry name" value="SUEL_Lectin"/>
    <property type="match status" value="1"/>
</dbReference>
<evidence type="ECO:0000313" key="2">
    <source>
        <dbReference type="EMBL" id="MCD7457416.1"/>
    </source>
</evidence>
<dbReference type="Proteomes" id="UP000823775">
    <property type="component" value="Unassembled WGS sequence"/>
</dbReference>
<dbReference type="InterPro" id="IPR000922">
    <property type="entry name" value="Lectin_gal-bd_dom"/>
</dbReference>
<dbReference type="EMBL" id="JACEIK010000455">
    <property type="protein sequence ID" value="MCD7457416.1"/>
    <property type="molecule type" value="Genomic_DNA"/>
</dbReference>
<organism evidence="2 3">
    <name type="scientific">Datura stramonium</name>
    <name type="common">Jimsonweed</name>
    <name type="synonym">Common thornapple</name>
    <dbReference type="NCBI Taxonomy" id="4076"/>
    <lineage>
        <taxon>Eukaryota</taxon>
        <taxon>Viridiplantae</taxon>
        <taxon>Streptophyta</taxon>
        <taxon>Embryophyta</taxon>
        <taxon>Tracheophyta</taxon>
        <taxon>Spermatophyta</taxon>
        <taxon>Magnoliopsida</taxon>
        <taxon>eudicotyledons</taxon>
        <taxon>Gunneridae</taxon>
        <taxon>Pentapetalae</taxon>
        <taxon>asterids</taxon>
        <taxon>lamiids</taxon>
        <taxon>Solanales</taxon>
        <taxon>Solanaceae</taxon>
        <taxon>Solanoideae</taxon>
        <taxon>Datureae</taxon>
        <taxon>Datura</taxon>
    </lineage>
</organism>